<name>A0ACC2WAT3_9TREE</name>
<accession>A0ACC2WAT3</accession>
<gene>
    <name evidence="1" type="ORF">QFC19_002472</name>
</gene>
<sequence length="490" mass="53885">MDIDSPPLDAPTAHQLTLPTFSSAFPLPFRVLALVGFALLLWAVNMHVLTLLGVDVAWAADLGGPDAPPKEEEDDDDDDGDGDDGQVVFDAFDTDLPAGAAGKLIDPPVRPSFDGYGRMIGNDPATPTGSRAVFTFPTPSVSEGANFNNNYNEDEDDDRPTAQSVYRGVYALFLVYTLYVGCAWLAFRLVTTPSPSEIASTVLRLSSDDHDGSTRAAAAGQAEREKMERYRALVGVFVIGLVGMGLGTGFGWGRWKVGERERRSFLRSFRRILLPPTTHAPFFADVILADILTSFAKVLGDVVVSACQVWSGGITKGRVRVGGVGDWVVLGMVSLLAVIINSTYSFWWDVTNDWGLTLLQPETWSPAPGDLPTTSTMAAIDFSLRFTWSLKLSSHLHTIAEIESGVFMMEALELLRRWMWVFLRTEWEVVKKMEEAELLRGGGGRRGRRQGRAEEERYWRQQQHHQAKIATARARAVDNMGEKQAGPGPF</sequence>
<dbReference type="Proteomes" id="UP001241377">
    <property type="component" value="Unassembled WGS sequence"/>
</dbReference>
<keyword evidence="2" id="KW-1185">Reference proteome</keyword>
<dbReference type="EMBL" id="JASBWR010000021">
    <property type="protein sequence ID" value="KAJ9108225.1"/>
    <property type="molecule type" value="Genomic_DNA"/>
</dbReference>
<proteinExistence type="predicted"/>
<protein>
    <submittedName>
        <fullName evidence="1">Uncharacterized protein</fullName>
    </submittedName>
</protein>
<evidence type="ECO:0000313" key="1">
    <source>
        <dbReference type="EMBL" id="KAJ9108225.1"/>
    </source>
</evidence>
<reference evidence="1" key="1">
    <citation type="submission" date="2023-04" db="EMBL/GenBank/DDBJ databases">
        <title>Draft Genome sequencing of Naganishia species isolated from polar environments using Oxford Nanopore Technology.</title>
        <authorList>
            <person name="Leo P."/>
            <person name="Venkateswaran K."/>
        </authorList>
    </citation>
    <scope>NUCLEOTIDE SEQUENCE</scope>
    <source>
        <strain evidence="1">MNA-CCFEE 5261</strain>
    </source>
</reference>
<comment type="caution">
    <text evidence="1">The sequence shown here is derived from an EMBL/GenBank/DDBJ whole genome shotgun (WGS) entry which is preliminary data.</text>
</comment>
<evidence type="ECO:0000313" key="2">
    <source>
        <dbReference type="Proteomes" id="UP001241377"/>
    </source>
</evidence>
<organism evidence="1 2">
    <name type="scientific">Naganishia cerealis</name>
    <dbReference type="NCBI Taxonomy" id="610337"/>
    <lineage>
        <taxon>Eukaryota</taxon>
        <taxon>Fungi</taxon>
        <taxon>Dikarya</taxon>
        <taxon>Basidiomycota</taxon>
        <taxon>Agaricomycotina</taxon>
        <taxon>Tremellomycetes</taxon>
        <taxon>Filobasidiales</taxon>
        <taxon>Filobasidiaceae</taxon>
        <taxon>Naganishia</taxon>
    </lineage>
</organism>